<reference evidence="2 3" key="1">
    <citation type="submission" date="2021-05" db="EMBL/GenBank/DDBJ databases">
        <title>Description of Cellulomonas sp. DKR-3 sp. nov.</title>
        <authorList>
            <person name="Dahal R.H."/>
            <person name="Chaudhary D.K."/>
        </authorList>
    </citation>
    <scope>NUCLEOTIDE SEQUENCE [LARGE SCALE GENOMIC DNA]</scope>
    <source>
        <strain evidence="2 3">DKR-3</strain>
    </source>
</reference>
<dbReference type="EMBL" id="JAHBOH010000001">
    <property type="protein sequence ID" value="MBT0993473.1"/>
    <property type="molecule type" value="Genomic_DNA"/>
</dbReference>
<keyword evidence="1" id="KW-1133">Transmembrane helix</keyword>
<keyword evidence="1" id="KW-0812">Transmembrane</keyword>
<protein>
    <submittedName>
        <fullName evidence="2">Uncharacterized protein</fullName>
    </submittedName>
</protein>
<organism evidence="2 3">
    <name type="scientific">Cellulomonas fulva</name>
    <dbReference type="NCBI Taxonomy" id="2835530"/>
    <lineage>
        <taxon>Bacteria</taxon>
        <taxon>Bacillati</taxon>
        <taxon>Actinomycetota</taxon>
        <taxon>Actinomycetes</taxon>
        <taxon>Micrococcales</taxon>
        <taxon>Cellulomonadaceae</taxon>
        <taxon>Cellulomonas</taxon>
    </lineage>
</organism>
<gene>
    <name evidence="2" type="ORF">KIN34_04130</name>
</gene>
<feature type="transmembrane region" description="Helical" evidence="1">
    <location>
        <begin position="126"/>
        <end position="148"/>
    </location>
</feature>
<feature type="transmembrane region" description="Helical" evidence="1">
    <location>
        <begin position="160"/>
        <end position="180"/>
    </location>
</feature>
<name>A0ABS5TWD9_9CELL</name>
<dbReference type="Proteomes" id="UP000722125">
    <property type="component" value="Unassembled WGS sequence"/>
</dbReference>
<keyword evidence="3" id="KW-1185">Reference proteome</keyword>
<evidence type="ECO:0000313" key="2">
    <source>
        <dbReference type="EMBL" id="MBT0993473.1"/>
    </source>
</evidence>
<comment type="caution">
    <text evidence="2">The sequence shown here is derived from an EMBL/GenBank/DDBJ whole genome shotgun (WGS) entry which is preliminary data.</text>
</comment>
<sequence>MTRGANARQTARGRARFRIEERIAPHVDPLWAEQVLLELRLQGVGGSRIAGVLAEVESHVVESGESAASAFGEPVEYARSLALEPDPTQETKPGAVDVALAFGQVAGAVLLVGGGYALGARQPAPLTWGVLVTVLLATVVTGLVLRFGDQVLRVVVGSTWQFVLGAGAVVLVVPLPAVLIRTTLIEVGGAPMLAAGAALLLGAAVVELVRSAPDDPITSPFDVPADPSARATHRWSGIAGFVLLAATAAAAGLMFAVGRLT</sequence>
<feature type="transmembrane region" description="Helical" evidence="1">
    <location>
        <begin position="98"/>
        <end position="119"/>
    </location>
</feature>
<accession>A0ABS5TWD9</accession>
<evidence type="ECO:0000313" key="3">
    <source>
        <dbReference type="Proteomes" id="UP000722125"/>
    </source>
</evidence>
<dbReference type="RefSeq" id="WP_214347060.1">
    <property type="nucleotide sequence ID" value="NZ_JAHBOH010000001.1"/>
</dbReference>
<proteinExistence type="predicted"/>
<feature type="transmembrane region" description="Helical" evidence="1">
    <location>
        <begin position="233"/>
        <end position="257"/>
    </location>
</feature>
<feature type="transmembrane region" description="Helical" evidence="1">
    <location>
        <begin position="192"/>
        <end position="213"/>
    </location>
</feature>
<keyword evidence="1" id="KW-0472">Membrane</keyword>
<evidence type="ECO:0000256" key="1">
    <source>
        <dbReference type="SAM" id="Phobius"/>
    </source>
</evidence>